<sequence>MLLVFKVKNQQNLHAESVRMADVHECSKLKVSFPEERNAPTVKRKKLLFSNYNIRKRQPFDIRKRRKNKDIYITNKTNFKAQLRICEKDLSNGASEVIIHGLGAAIERACRLALQLKENHYNTIELDIKTSTVPIIDDFEPVDDNGDYVTINRNNSAVHIRVFRKFSLGTLKYQE</sequence>
<evidence type="ECO:0000256" key="5">
    <source>
        <dbReference type="ARBA" id="ARBA00022552"/>
    </source>
</evidence>
<dbReference type="GO" id="GO:0006364">
    <property type="term" value="P:rRNA processing"/>
    <property type="evidence" value="ECO:0007669"/>
    <property type="project" value="UniProtKB-KW"/>
</dbReference>
<evidence type="ECO:0000313" key="11">
    <source>
        <dbReference type="EMBL" id="KAK9294265.1"/>
    </source>
</evidence>
<keyword evidence="5" id="KW-0698">rRNA processing</keyword>
<evidence type="ECO:0000256" key="2">
    <source>
        <dbReference type="ARBA" id="ARBA00004604"/>
    </source>
</evidence>
<dbReference type="Proteomes" id="UP001432146">
    <property type="component" value="Unassembled WGS sequence"/>
</dbReference>
<dbReference type="Gene3D" id="3.30.110.20">
    <property type="entry name" value="Alba-like domain"/>
    <property type="match status" value="1"/>
</dbReference>
<evidence type="ECO:0000256" key="6">
    <source>
        <dbReference type="ARBA" id="ARBA00022694"/>
    </source>
</evidence>
<evidence type="ECO:0000256" key="1">
    <source>
        <dbReference type="ARBA" id="ARBA00004463"/>
    </source>
</evidence>
<dbReference type="GO" id="GO:0000172">
    <property type="term" value="C:ribonuclease MRP complex"/>
    <property type="evidence" value="ECO:0007669"/>
    <property type="project" value="InterPro"/>
</dbReference>
<dbReference type="SUPFAM" id="SSF82704">
    <property type="entry name" value="AlbA-like"/>
    <property type="match status" value="1"/>
</dbReference>
<evidence type="ECO:0000256" key="3">
    <source>
        <dbReference type="ARBA" id="ARBA00008018"/>
    </source>
</evidence>
<evidence type="ECO:0000256" key="9">
    <source>
        <dbReference type="ARBA" id="ARBA00064615"/>
    </source>
</evidence>
<dbReference type="Pfam" id="PF12328">
    <property type="entry name" value="Rpp20"/>
    <property type="match status" value="1"/>
</dbReference>
<proteinExistence type="inferred from homology"/>
<comment type="similarity">
    <text evidence="3">Belongs to the histone-like Alba family.</text>
</comment>
<dbReference type="EMBL" id="JAWNGG020000336">
    <property type="protein sequence ID" value="KAK9294265.1"/>
    <property type="molecule type" value="Genomic_DNA"/>
</dbReference>
<dbReference type="PANTHER" id="PTHR15314">
    <property type="entry name" value="RIBONUCLEASE P PROTEIN SUBUNIT P20"/>
    <property type="match status" value="1"/>
</dbReference>
<gene>
    <name evidence="11" type="ORF">QLX08_011084</name>
</gene>
<organism evidence="11 12">
    <name type="scientific">Tetragonisca angustula</name>
    <dbReference type="NCBI Taxonomy" id="166442"/>
    <lineage>
        <taxon>Eukaryota</taxon>
        <taxon>Metazoa</taxon>
        <taxon>Ecdysozoa</taxon>
        <taxon>Arthropoda</taxon>
        <taxon>Hexapoda</taxon>
        <taxon>Insecta</taxon>
        <taxon>Pterygota</taxon>
        <taxon>Neoptera</taxon>
        <taxon>Endopterygota</taxon>
        <taxon>Hymenoptera</taxon>
        <taxon>Apocrita</taxon>
        <taxon>Aculeata</taxon>
        <taxon>Apoidea</taxon>
        <taxon>Anthophila</taxon>
        <taxon>Apidae</taxon>
        <taxon>Tetragonisca</taxon>
    </lineage>
</organism>
<comment type="caution">
    <text evidence="11">The sequence shown here is derived from an EMBL/GenBank/DDBJ whole genome shotgun (WGS) entry which is preliminary data.</text>
</comment>
<evidence type="ECO:0000256" key="4">
    <source>
        <dbReference type="ARBA" id="ARBA00022490"/>
    </source>
</evidence>
<evidence type="ECO:0000256" key="7">
    <source>
        <dbReference type="ARBA" id="ARBA00023242"/>
    </source>
</evidence>
<keyword evidence="6" id="KW-0819">tRNA processing</keyword>
<evidence type="ECO:0000256" key="8">
    <source>
        <dbReference type="ARBA" id="ARBA00053284"/>
    </source>
</evidence>
<dbReference type="AlphaFoldDB" id="A0AAW0Z9W6"/>
<dbReference type="GO" id="GO:0001682">
    <property type="term" value="P:tRNA 5'-leader removal"/>
    <property type="evidence" value="ECO:0007669"/>
    <property type="project" value="InterPro"/>
</dbReference>
<dbReference type="FunFam" id="3.30.110.20:FF:000002">
    <property type="entry name" value="Ribonuclease P protein subunit p20"/>
    <property type="match status" value="1"/>
</dbReference>
<protein>
    <recommendedName>
        <fullName evidence="10">Ribonuclease P protein subunit p20</fullName>
    </recommendedName>
</protein>
<reference evidence="11 12" key="1">
    <citation type="submission" date="2024-05" db="EMBL/GenBank/DDBJ databases">
        <title>The nuclear and mitochondrial genome assemblies of Tetragonisca angustula (Apidae: Meliponini), a tiny yet remarkable pollinator in the Neotropics.</title>
        <authorList>
            <person name="Ferrari R."/>
            <person name="Ricardo P.C."/>
            <person name="Dias F.C."/>
            <person name="Araujo N.S."/>
            <person name="Soares D.O."/>
            <person name="Zhou Q.-S."/>
            <person name="Zhu C.-D."/>
            <person name="Coutinho L."/>
            <person name="Airas M.C."/>
            <person name="Batista T.M."/>
        </authorList>
    </citation>
    <scope>NUCLEOTIDE SEQUENCE [LARGE SCALE GENOMIC DNA]</scope>
    <source>
        <strain evidence="11">ASF017062</strain>
        <tissue evidence="11">Abdomen</tissue>
    </source>
</reference>
<keyword evidence="7" id="KW-0539">Nucleus</keyword>
<name>A0AAW0Z9W6_9HYME</name>
<keyword evidence="12" id="KW-1185">Reference proteome</keyword>
<comment type="subcellular location">
    <subcellularLocation>
        <location evidence="1">Cytoplasmic granule</location>
    </subcellularLocation>
    <subcellularLocation>
        <location evidence="2">Nucleus</location>
        <location evidence="2">Nucleolus</location>
    </subcellularLocation>
</comment>
<evidence type="ECO:0000313" key="12">
    <source>
        <dbReference type="Proteomes" id="UP001432146"/>
    </source>
</evidence>
<dbReference type="GO" id="GO:0005655">
    <property type="term" value="C:nucleolar ribonuclease P complex"/>
    <property type="evidence" value="ECO:0007669"/>
    <property type="project" value="InterPro"/>
</dbReference>
<dbReference type="PANTHER" id="PTHR15314:SF1">
    <property type="entry name" value="RIBONUCLEASE P PROTEIN SUBUNIT P20"/>
    <property type="match status" value="1"/>
</dbReference>
<comment type="subunit">
    <text evidence="9">Component of nuclear RNase P and RNase MRP complexes. RNase P consists of a catalytic RNA moiety and 10 different protein chains; POP1, POP4, POP5, POP7, RPP14, RPP21, RPP25, RPP30, RPP38 and RPP40. Within the RNase P complex, POP1, POP7 and RPP25 form the 'finger' subcomplex, POP5, RPP14, RPP40 and homodimeric RPP30 form the 'palm' subcomplex, and RPP21, POP4 and RPP38 form the 'wrist' subcomplex. All subunits of the RNase P complex interact with the catalytic RNA. Several subunits of RNase P are also part of the RNase MRP complex. RNase MRP consists of a catalytic RNA moiety and about 8 protein subunits; POP1, POP7, RPP25, RPP30, RPP38, RPP40 and possibly also POP4 and POP5. Interacts with SMN1. POP7 forms a heterodimer with RPP25 that binds to the P3 stem loop of the catalytic RNA.</text>
</comment>
<dbReference type="GO" id="GO:0003676">
    <property type="term" value="F:nucleic acid binding"/>
    <property type="evidence" value="ECO:0007669"/>
    <property type="project" value="InterPro"/>
</dbReference>
<accession>A0AAW0Z9W6</accession>
<comment type="function">
    <text evidence="8">Component of ribonuclease P, a ribonucleoprotein complex that generates mature tRNA molecules by cleaving their 5'-ends. Also a component of the MRP ribonuclease complex, which cleaves pre-rRNA sequences.</text>
</comment>
<dbReference type="InterPro" id="IPR014612">
    <property type="entry name" value="Pop7/Rpp20"/>
</dbReference>
<dbReference type="InterPro" id="IPR036882">
    <property type="entry name" value="Alba-like_dom_sf"/>
</dbReference>
<keyword evidence="4" id="KW-0963">Cytoplasm</keyword>
<evidence type="ECO:0000256" key="10">
    <source>
        <dbReference type="ARBA" id="ARBA00068472"/>
    </source>
</evidence>